<dbReference type="PANTHER" id="PTHR43875:SF15">
    <property type="entry name" value="TREHALOSE IMPORT ATP-BINDING PROTEIN SUGC"/>
    <property type="match status" value="1"/>
</dbReference>
<keyword evidence="4 8" id="KW-0067">ATP-binding</keyword>
<name>A0A4R4U809_9PSEU</name>
<dbReference type="InterPro" id="IPR015855">
    <property type="entry name" value="ABC_transpr_MalK-like"/>
</dbReference>
<proteinExistence type="predicted"/>
<dbReference type="GO" id="GO:0055052">
    <property type="term" value="C:ATP-binding cassette (ABC) transporter complex, substrate-binding subunit-containing"/>
    <property type="evidence" value="ECO:0007669"/>
    <property type="project" value="TreeGrafter"/>
</dbReference>
<dbReference type="PANTHER" id="PTHR43875">
    <property type="entry name" value="MALTODEXTRIN IMPORT ATP-BINDING PROTEIN MSMX"/>
    <property type="match status" value="1"/>
</dbReference>
<dbReference type="OrthoDB" id="9802264at2"/>
<dbReference type="Pfam" id="PF00005">
    <property type="entry name" value="ABC_tran"/>
    <property type="match status" value="1"/>
</dbReference>
<dbReference type="Gene3D" id="2.40.50.100">
    <property type="match status" value="1"/>
</dbReference>
<dbReference type="Proteomes" id="UP000294744">
    <property type="component" value="Unassembled WGS sequence"/>
</dbReference>
<dbReference type="RefSeq" id="WP_132627328.1">
    <property type="nucleotide sequence ID" value="NZ_SMKV01000056.1"/>
</dbReference>
<evidence type="ECO:0000256" key="2">
    <source>
        <dbReference type="ARBA" id="ARBA00022475"/>
    </source>
</evidence>
<keyword evidence="1" id="KW-0813">Transport</keyword>
<dbReference type="PROSITE" id="PS00211">
    <property type="entry name" value="ABC_TRANSPORTER_1"/>
    <property type="match status" value="1"/>
</dbReference>
<keyword evidence="6" id="KW-0472">Membrane</keyword>
<evidence type="ECO:0000256" key="1">
    <source>
        <dbReference type="ARBA" id="ARBA00022448"/>
    </source>
</evidence>
<evidence type="ECO:0000256" key="6">
    <source>
        <dbReference type="ARBA" id="ARBA00023136"/>
    </source>
</evidence>
<keyword evidence="5" id="KW-1278">Translocase</keyword>
<dbReference type="EMBL" id="SMKV01000056">
    <property type="protein sequence ID" value="TDC87411.1"/>
    <property type="molecule type" value="Genomic_DNA"/>
</dbReference>
<organism evidence="8 9">
    <name type="scientific">Saccharopolyspora aridisoli</name>
    <dbReference type="NCBI Taxonomy" id="2530385"/>
    <lineage>
        <taxon>Bacteria</taxon>
        <taxon>Bacillati</taxon>
        <taxon>Actinomycetota</taxon>
        <taxon>Actinomycetes</taxon>
        <taxon>Pseudonocardiales</taxon>
        <taxon>Pseudonocardiaceae</taxon>
        <taxon>Saccharopolyspora</taxon>
    </lineage>
</organism>
<evidence type="ECO:0000259" key="7">
    <source>
        <dbReference type="PROSITE" id="PS50893"/>
    </source>
</evidence>
<dbReference type="InterPro" id="IPR008995">
    <property type="entry name" value="Mo/tungstate-bd_C_term_dom"/>
</dbReference>
<dbReference type="InterPro" id="IPR047641">
    <property type="entry name" value="ABC_transpr_MalK/UgpC-like"/>
</dbReference>
<comment type="caution">
    <text evidence="8">The sequence shown here is derived from an EMBL/GenBank/DDBJ whole genome shotgun (WGS) entry which is preliminary data.</text>
</comment>
<keyword evidence="9" id="KW-1185">Reference proteome</keyword>
<dbReference type="SUPFAM" id="SSF52540">
    <property type="entry name" value="P-loop containing nucleoside triphosphate hydrolases"/>
    <property type="match status" value="1"/>
</dbReference>
<gene>
    <name evidence="8" type="primary">ugpC</name>
    <name evidence="8" type="ORF">E1161_25765</name>
</gene>
<evidence type="ECO:0000256" key="4">
    <source>
        <dbReference type="ARBA" id="ARBA00022840"/>
    </source>
</evidence>
<evidence type="ECO:0000256" key="3">
    <source>
        <dbReference type="ARBA" id="ARBA00022741"/>
    </source>
</evidence>
<dbReference type="SMART" id="SM00382">
    <property type="entry name" value="AAA"/>
    <property type="match status" value="1"/>
</dbReference>
<dbReference type="Pfam" id="PF17912">
    <property type="entry name" value="OB_MalK"/>
    <property type="match status" value="1"/>
</dbReference>
<keyword evidence="2" id="KW-1003">Cell membrane</keyword>
<evidence type="ECO:0000313" key="8">
    <source>
        <dbReference type="EMBL" id="TDC87411.1"/>
    </source>
</evidence>
<keyword evidence="3" id="KW-0547">Nucleotide-binding</keyword>
<dbReference type="InterPro" id="IPR027417">
    <property type="entry name" value="P-loop_NTPase"/>
</dbReference>
<dbReference type="AlphaFoldDB" id="A0A4R4U809"/>
<dbReference type="CDD" id="cd03301">
    <property type="entry name" value="ABC_MalK_N"/>
    <property type="match status" value="1"/>
</dbReference>
<evidence type="ECO:0000256" key="5">
    <source>
        <dbReference type="ARBA" id="ARBA00022967"/>
    </source>
</evidence>
<dbReference type="InterPro" id="IPR040582">
    <property type="entry name" value="OB_MalK-like"/>
</dbReference>
<dbReference type="GO" id="GO:0008643">
    <property type="term" value="P:carbohydrate transport"/>
    <property type="evidence" value="ECO:0007669"/>
    <property type="project" value="InterPro"/>
</dbReference>
<feature type="domain" description="ABC transporter" evidence="7">
    <location>
        <begin position="4"/>
        <end position="235"/>
    </location>
</feature>
<dbReference type="NCBIfam" id="NF008653">
    <property type="entry name" value="PRK11650.1"/>
    <property type="match status" value="1"/>
</dbReference>
<dbReference type="FunFam" id="3.40.50.300:FF:000042">
    <property type="entry name" value="Maltose/maltodextrin ABC transporter, ATP-binding protein"/>
    <property type="match status" value="1"/>
</dbReference>
<dbReference type="InterPro" id="IPR012340">
    <property type="entry name" value="NA-bd_OB-fold"/>
</dbReference>
<accession>A0A4R4U809</accession>
<sequence length="390" mass="42302">MADIVLDKVTKRYPDGALAVNEVDLEIADGEFVILVGPSGCGKSTTLNMIAGLEDISGGELRIGGQRVNERAPKDRDIAMVFQSYALYPHMTVFENMAFPLRLAKVDNATVRGKVTEAAKILDLSNHLDRRPANLSGGQRQRVAMGRAIVRSPKAFLMDEPLSNLDAKLRVQMRTSVSKLQKQLGTTTVYVTHDQTEAMTLGDRVVVLRGGVVQQVGPPQHLYENPANLFVAGFIGSPAMNFVPVELAEGKLRSALGDVPLPERLRKAAEAADAPRDLVLGIRPEHFEDAALVDDAVKSRGATFTGEVDVVEEMGSDKYVYFTLQGAKASSAELDELAADSGSSEVPTDDGQVVTRLSVESRARENSELSVWFDTDKIHLFNPQTGGTIR</sequence>
<protein>
    <submittedName>
        <fullName evidence="8">sn-glycerol-3-phosphate ABC transporter ATP-binding protein UgpC</fullName>
    </submittedName>
</protein>
<dbReference type="InterPro" id="IPR003593">
    <property type="entry name" value="AAA+_ATPase"/>
</dbReference>
<dbReference type="GO" id="GO:0016887">
    <property type="term" value="F:ATP hydrolysis activity"/>
    <property type="evidence" value="ECO:0007669"/>
    <property type="project" value="InterPro"/>
</dbReference>
<dbReference type="Gene3D" id="3.40.50.300">
    <property type="entry name" value="P-loop containing nucleotide triphosphate hydrolases"/>
    <property type="match status" value="1"/>
</dbReference>
<reference evidence="8 9" key="1">
    <citation type="submission" date="2019-03" db="EMBL/GenBank/DDBJ databases">
        <title>Draft genome sequences of novel Actinobacteria.</title>
        <authorList>
            <person name="Sahin N."/>
            <person name="Ay H."/>
            <person name="Saygin H."/>
        </authorList>
    </citation>
    <scope>NUCLEOTIDE SEQUENCE [LARGE SCALE GENOMIC DNA]</scope>
    <source>
        <strain evidence="8 9">16K404</strain>
    </source>
</reference>
<dbReference type="InterPro" id="IPR003439">
    <property type="entry name" value="ABC_transporter-like_ATP-bd"/>
</dbReference>
<dbReference type="InterPro" id="IPR017871">
    <property type="entry name" value="ABC_transporter-like_CS"/>
</dbReference>
<dbReference type="GO" id="GO:0140359">
    <property type="term" value="F:ABC-type transporter activity"/>
    <property type="evidence" value="ECO:0007669"/>
    <property type="project" value="InterPro"/>
</dbReference>
<dbReference type="GO" id="GO:0005524">
    <property type="term" value="F:ATP binding"/>
    <property type="evidence" value="ECO:0007669"/>
    <property type="project" value="UniProtKB-KW"/>
</dbReference>
<dbReference type="PROSITE" id="PS50893">
    <property type="entry name" value="ABC_TRANSPORTER_2"/>
    <property type="match status" value="1"/>
</dbReference>
<evidence type="ECO:0000313" key="9">
    <source>
        <dbReference type="Proteomes" id="UP000294744"/>
    </source>
</evidence>
<dbReference type="SUPFAM" id="SSF50331">
    <property type="entry name" value="MOP-like"/>
    <property type="match status" value="1"/>
</dbReference>
<dbReference type="Gene3D" id="2.40.50.140">
    <property type="entry name" value="Nucleic acid-binding proteins"/>
    <property type="match status" value="1"/>
</dbReference>